<organism evidence="4 5">
    <name type="scientific">Elysia marginata</name>
    <dbReference type="NCBI Taxonomy" id="1093978"/>
    <lineage>
        <taxon>Eukaryota</taxon>
        <taxon>Metazoa</taxon>
        <taxon>Spiralia</taxon>
        <taxon>Lophotrochozoa</taxon>
        <taxon>Mollusca</taxon>
        <taxon>Gastropoda</taxon>
        <taxon>Heterobranchia</taxon>
        <taxon>Euthyneura</taxon>
        <taxon>Panpulmonata</taxon>
        <taxon>Sacoglossa</taxon>
        <taxon>Placobranchoidea</taxon>
        <taxon>Plakobranchidae</taxon>
        <taxon>Elysia</taxon>
    </lineage>
</organism>
<proteinExistence type="predicted"/>
<dbReference type="Proteomes" id="UP000762676">
    <property type="component" value="Unassembled WGS sequence"/>
</dbReference>
<reference evidence="4 5" key="1">
    <citation type="journal article" date="2021" name="Elife">
        <title>Chloroplast acquisition without the gene transfer in kleptoplastic sea slugs, Plakobranchus ocellatus.</title>
        <authorList>
            <person name="Maeda T."/>
            <person name="Takahashi S."/>
            <person name="Yoshida T."/>
            <person name="Shimamura S."/>
            <person name="Takaki Y."/>
            <person name="Nagai Y."/>
            <person name="Toyoda A."/>
            <person name="Suzuki Y."/>
            <person name="Arimoto A."/>
            <person name="Ishii H."/>
            <person name="Satoh N."/>
            <person name="Nishiyama T."/>
            <person name="Hasebe M."/>
            <person name="Maruyama T."/>
            <person name="Minagawa J."/>
            <person name="Obokata J."/>
            <person name="Shigenobu S."/>
        </authorList>
    </citation>
    <scope>NUCLEOTIDE SEQUENCE [LARGE SCALE GENOMIC DNA]</scope>
</reference>
<comment type="caution">
    <text evidence="4">The sequence shown here is derived from an EMBL/GenBank/DDBJ whole genome shotgun (WGS) entry which is preliminary data.</text>
</comment>
<feature type="compositionally biased region" description="Polar residues" evidence="2">
    <location>
        <begin position="645"/>
        <end position="654"/>
    </location>
</feature>
<feature type="region of interest" description="Disordered" evidence="2">
    <location>
        <begin position="214"/>
        <end position="237"/>
    </location>
</feature>
<dbReference type="SUPFAM" id="SSF54768">
    <property type="entry name" value="dsRNA-binding domain-like"/>
    <property type="match status" value="1"/>
</dbReference>
<keyword evidence="5" id="KW-1185">Reference proteome</keyword>
<feature type="compositionally biased region" description="Basic and acidic residues" evidence="2">
    <location>
        <begin position="629"/>
        <end position="644"/>
    </location>
</feature>
<feature type="domain" description="DRBM" evidence="3">
    <location>
        <begin position="855"/>
        <end position="925"/>
    </location>
</feature>
<feature type="region of interest" description="Disordered" evidence="2">
    <location>
        <begin position="491"/>
        <end position="514"/>
    </location>
</feature>
<dbReference type="GO" id="GO:0003723">
    <property type="term" value="F:RNA binding"/>
    <property type="evidence" value="ECO:0007669"/>
    <property type="project" value="UniProtKB-UniRule"/>
</dbReference>
<feature type="region of interest" description="Disordered" evidence="2">
    <location>
        <begin position="108"/>
        <end position="148"/>
    </location>
</feature>
<keyword evidence="1" id="KW-0694">RNA-binding</keyword>
<feature type="region of interest" description="Disordered" evidence="2">
    <location>
        <begin position="591"/>
        <end position="654"/>
    </location>
</feature>
<dbReference type="AlphaFoldDB" id="A0AAV4EAV8"/>
<sequence>MHRLKKNRHSPRTLYNGPFVLPNPSSLRWMKQASSPSCHGLTPSLYSHWRGQPVGNLHGQVYHSPVTPWTQRGLASFLYRNDISTARSDEGCRPVFNLSFLDDSVASTDYPTQTRGSWKLGSPALGSSRDVRPNNNGPNGQFKSPSAYTSPMPVFTGLSVPEGHLVYSPRINTLPHSSLNTVSTPKISQFQSPKSNLPPLSGLGPPYGQMIRNKPAHSQGSCDHRHSQQVTSSGNNKQLWPQFVKNASPVFTDAQQNQGLYAFYPSQTHQLYPRRVYENGGPPAFNSPNGSIFYSYNPKVSQGFPPTFDSSETWASAASDQHQGDSSTIDPYFHQNPLSHPSIYNTHRYNFPRTDTCQTLALSSLLNHKKHSVSDQRFDTKEKCAVNNGQTVVPGKSYSQKTAHRNLDIPNASYPQQRYVPDLQTVSEYAHHQGGDSSCTRQRSFFNSTVSSDQSQSIIKSEQNNNFTTTADCRNDSCTCKSSTAIDFSASHQTASRQDSSEDRSKTGVFPLKPIQNPKQFNSNCLRYVTGHFSTARENLIVSQNCAAARKQKWSPQSGRGLDDSHFKTLGNIAGSTYHGPGNYHCVPVNGNTYRDSSRRNTRTFNNRRRGDNFRQNEVPGVYPASHSNDARKYSSDIPKKEGTSQDSKNMRKQTNWKTKEELYPGNQFSSKFQTFRVFENDSVSEASPYSVGGKFKGARNNQRMQAEGRNRLQAEGRNRLQAEGRNRLQAEGRNRLQAEDRNRLQAEGRNRLQAEGRNRLQAEGRNRLQAERERSLRQGNIRDQHCYSNCSDRKHRFHQSSRQQIDRGNVSVRWNGHRKTKPIKVYPDHLSVSGSRILKEFSEELKAFEGRTTNPVQRLHECARFSSLPIQILCEMVPMVKDNKDEGFTAVLSINNINLATRTGKSKRLVKQKVYDQAVYVLLRTLSAHKAASSANGVEADSDVTDMASRSCDAAGRSRVDGGKSHGVVVNFSSSIADSTDSNIQEKPRDDEKEIEAVHQKVEDVRRAKMRMDQTALCHLDRLIRDLKSFREDDRSKVSQIWTVDKHCVKNRLKLIAIYKGVS</sequence>
<feature type="compositionally biased region" description="Polar residues" evidence="2">
    <location>
        <begin position="133"/>
        <end position="148"/>
    </location>
</feature>
<keyword evidence="4" id="KW-0675">Receptor</keyword>
<evidence type="ECO:0000313" key="4">
    <source>
        <dbReference type="EMBL" id="GFR57805.1"/>
    </source>
</evidence>
<name>A0AAV4EAV8_9GAST</name>
<dbReference type="InterPro" id="IPR014720">
    <property type="entry name" value="dsRBD_dom"/>
</dbReference>
<feature type="region of interest" description="Disordered" evidence="2">
    <location>
        <begin position="686"/>
        <end position="705"/>
    </location>
</feature>
<evidence type="ECO:0000256" key="2">
    <source>
        <dbReference type="SAM" id="MobiDB-lite"/>
    </source>
</evidence>
<dbReference type="SUPFAM" id="SSF69349">
    <property type="entry name" value="Phage fibre proteins"/>
    <property type="match status" value="1"/>
</dbReference>
<evidence type="ECO:0000256" key="1">
    <source>
        <dbReference type="PROSITE-ProRule" id="PRU00266"/>
    </source>
</evidence>
<evidence type="ECO:0000259" key="3">
    <source>
        <dbReference type="PROSITE" id="PS50137"/>
    </source>
</evidence>
<accession>A0AAV4EAV8</accession>
<protein>
    <submittedName>
        <fullName evidence="4">Signal recognition particle receptor FtsY</fullName>
    </submittedName>
</protein>
<dbReference type="PROSITE" id="PS50137">
    <property type="entry name" value="DS_RBD"/>
    <property type="match status" value="1"/>
</dbReference>
<gene>
    <name evidence="4" type="ORF">ElyMa_001754200</name>
</gene>
<evidence type="ECO:0000313" key="5">
    <source>
        <dbReference type="Proteomes" id="UP000762676"/>
    </source>
</evidence>
<feature type="compositionally biased region" description="Polar residues" evidence="2">
    <location>
        <begin position="228"/>
        <end position="237"/>
    </location>
</feature>
<feature type="region of interest" description="Disordered" evidence="2">
    <location>
        <begin position="710"/>
        <end position="780"/>
    </location>
</feature>
<dbReference type="EMBL" id="BMAT01003566">
    <property type="protein sequence ID" value="GFR57805.1"/>
    <property type="molecule type" value="Genomic_DNA"/>
</dbReference>